<evidence type="ECO:0000256" key="6">
    <source>
        <dbReference type="SAM" id="MobiDB-lite"/>
    </source>
</evidence>
<dbReference type="InterPro" id="IPR003245">
    <property type="entry name" value="Phytocyanin_dom"/>
</dbReference>
<evidence type="ECO:0000256" key="4">
    <source>
        <dbReference type="ARBA" id="ARBA00023008"/>
    </source>
</evidence>
<dbReference type="InterPro" id="IPR008972">
    <property type="entry name" value="Cupredoxin"/>
</dbReference>
<evidence type="ECO:0000256" key="2">
    <source>
        <dbReference type="ARBA" id="ARBA00022723"/>
    </source>
</evidence>
<dbReference type="PANTHER" id="PTHR33021:SF193">
    <property type="entry name" value="OS06G0218600 PROTEIN"/>
    <property type="match status" value="1"/>
</dbReference>
<proteinExistence type="predicted"/>
<gene>
    <name evidence="10" type="ORF">MANES_18G063300</name>
</gene>
<evidence type="ECO:0000256" key="5">
    <source>
        <dbReference type="ARBA" id="ARBA00023180"/>
    </source>
</evidence>
<dbReference type="FunFam" id="2.60.40.420:FF:000003">
    <property type="entry name" value="Blue copper"/>
    <property type="match status" value="1"/>
</dbReference>
<evidence type="ECO:0000256" key="7">
    <source>
        <dbReference type="SAM" id="Phobius"/>
    </source>
</evidence>
<dbReference type="AlphaFoldDB" id="A0A2C9U0W5"/>
<name>A0A2C9U0W5_MANES</name>
<dbReference type="Gene3D" id="2.60.40.420">
    <property type="entry name" value="Cupredoxins - blue copper proteins"/>
    <property type="match status" value="1"/>
</dbReference>
<feature type="chain" id="PRO_5012157771" description="Phytocyanin domain-containing protein" evidence="8">
    <location>
        <begin position="26"/>
        <end position="199"/>
    </location>
</feature>
<keyword evidence="2" id="KW-0479">Metal-binding</keyword>
<feature type="compositionally biased region" description="Low complexity" evidence="6">
    <location>
        <begin position="127"/>
        <end position="158"/>
    </location>
</feature>
<dbReference type="PANTHER" id="PTHR33021">
    <property type="entry name" value="BLUE COPPER PROTEIN"/>
    <property type="match status" value="1"/>
</dbReference>
<keyword evidence="7" id="KW-0472">Membrane</keyword>
<feature type="compositionally biased region" description="Polar residues" evidence="6">
    <location>
        <begin position="159"/>
        <end position="171"/>
    </location>
</feature>
<reference evidence="10" key="1">
    <citation type="submission" date="2016-02" db="EMBL/GenBank/DDBJ databases">
        <title>WGS assembly of Manihot esculenta.</title>
        <authorList>
            <person name="Bredeson J.V."/>
            <person name="Prochnik S.E."/>
            <person name="Lyons J.B."/>
            <person name="Schmutz J."/>
            <person name="Grimwood J."/>
            <person name="Vrebalov J."/>
            <person name="Bart R.S."/>
            <person name="Amuge T."/>
            <person name="Ferguson M.E."/>
            <person name="Green R."/>
            <person name="Putnam N."/>
            <person name="Stites J."/>
            <person name="Rounsley S."/>
            <person name="Rokhsar D.S."/>
        </authorList>
    </citation>
    <scope>NUCLEOTIDE SEQUENCE [LARGE SCALE GENOMIC DNA]</scope>
    <source>
        <tissue evidence="10">Leaf</tissue>
    </source>
</reference>
<sequence>MASFGSKRVVSAIFILISMMVPSLATVYTVGDSTGWTMGNDYSTWTSGKTFTVGDSLVFNYGGGHTVDEVSASDYNTCTVGNAITSDSSGATTVALKTAGTHYFICGVIGHCGSGMKIAVTVKAASSSGTTTPSGTATPTSGSGTPSDTPATTSPSGTNTSIYKPSSNNIPESASSTLSPFVAVMATCVALFFMMVFEL</sequence>
<evidence type="ECO:0000256" key="8">
    <source>
        <dbReference type="SAM" id="SignalP"/>
    </source>
</evidence>
<keyword evidence="7" id="KW-1133">Transmembrane helix</keyword>
<organism evidence="10">
    <name type="scientific">Manihot esculenta</name>
    <name type="common">Cassava</name>
    <name type="synonym">Jatropha manihot</name>
    <dbReference type="NCBI Taxonomy" id="3983"/>
    <lineage>
        <taxon>Eukaryota</taxon>
        <taxon>Viridiplantae</taxon>
        <taxon>Streptophyta</taxon>
        <taxon>Embryophyta</taxon>
        <taxon>Tracheophyta</taxon>
        <taxon>Spermatophyta</taxon>
        <taxon>Magnoliopsida</taxon>
        <taxon>eudicotyledons</taxon>
        <taxon>Gunneridae</taxon>
        <taxon>Pentapetalae</taxon>
        <taxon>rosids</taxon>
        <taxon>fabids</taxon>
        <taxon>Malpighiales</taxon>
        <taxon>Euphorbiaceae</taxon>
        <taxon>Crotonoideae</taxon>
        <taxon>Manihoteae</taxon>
        <taxon>Manihot</taxon>
    </lineage>
</organism>
<keyword evidence="3" id="KW-0249">Electron transport</keyword>
<evidence type="ECO:0000259" key="9">
    <source>
        <dbReference type="PROSITE" id="PS51485"/>
    </source>
</evidence>
<keyword evidence="8" id="KW-0732">Signal</keyword>
<evidence type="ECO:0000256" key="1">
    <source>
        <dbReference type="ARBA" id="ARBA00022448"/>
    </source>
</evidence>
<dbReference type="STRING" id="3983.A0A2C9U0W5"/>
<evidence type="ECO:0000313" key="10">
    <source>
        <dbReference type="EMBL" id="OAY23249.1"/>
    </source>
</evidence>
<dbReference type="SUPFAM" id="SSF49503">
    <property type="entry name" value="Cupredoxins"/>
    <property type="match status" value="1"/>
</dbReference>
<dbReference type="EMBL" id="CM004404">
    <property type="protein sequence ID" value="OAY23249.1"/>
    <property type="molecule type" value="Genomic_DNA"/>
</dbReference>
<feature type="domain" description="Phytocyanin" evidence="9">
    <location>
        <begin position="26"/>
        <end position="124"/>
    </location>
</feature>
<feature type="transmembrane region" description="Helical" evidence="7">
    <location>
        <begin position="178"/>
        <end position="197"/>
    </location>
</feature>
<feature type="signal peptide" evidence="8">
    <location>
        <begin position="1"/>
        <end position="25"/>
    </location>
</feature>
<dbReference type="GO" id="GO:0046872">
    <property type="term" value="F:metal ion binding"/>
    <property type="evidence" value="ECO:0007669"/>
    <property type="project" value="UniProtKB-KW"/>
</dbReference>
<dbReference type="InterPro" id="IPR039391">
    <property type="entry name" value="Phytocyanin-like"/>
</dbReference>
<feature type="region of interest" description="Disordered" evidence="6">
    <location>
        <begin position="127"/>
        <end position="171"/>
    </location>
</feature>
<keyword evidence="4" id="KW-0186">Copper</keyword>
<dbReference type="GO" id="GO:0009055">
    <property type="term" value="F:electron transfer activity"/>
    <property type="evidence" value="ECO:0007669"/>
    <property type="project" value="InterPro"/>
</dbReference>
<dbReference type="GO" id="GO:0005886">
    <property type="term" value="C:plasma membrane"/>
    <property type="evidence" value="ECO:0000318"/>
    <property type="project" value="GO_Central"/>
</dbReference>
<protein>
    <recommendedName>
        <fullName evidence="9">Phytocyanin domain-containing protein</fullName>
    </recommendedName>
</protein>
<accession>A0A2C9U0W5</accession>
<keyword evidence="1" id="KW-0813">Transport</keyword>
<dbReference type="CDD" id="cd04216">
    <property type="entry name" value="Phytocyanin"/>
    <property type="match status" value="1"/>
</dbReference>
<dbReference type="Pfam" id="PF02298">
    <property type="entry name" value="Cu_bind_like"/>
    <property type="match status" value="1"/>
</dbReference>
<dbReference type="PROSITE" id="PS51485">
    <property type="entry name" value="PHYTOCYANIN"/>
    <property type="match status" value="1"/>
</dbReference>
<keyword evidence="5" id="KW-0325">Glycoprotein</keyword>
<keyword evidence="7" id="KW-0812">Transmembrane</keyword>
<evidence type="ECO:0000256" key="3">
    <source>
        <dbReference type="ARBA" id="ARBA00022982"/>
    </source>
</evidence>